<keyword evidence="2" id="KW-1133">Transmembrane helix</keyword>
<dbReference type="STRING" id="1305731.GCA_000934705_02275"/>
<gene>
    <name evidence="3" type="primary">pilW-2</name>
    <name evidence="3" type="ORF">HLUCCX14_15970</name>
</gene>
<dbReference type="InterPro" id="IPR012902">
    <property type="entry name" value="N_methyl_site"/>
</dbReference>
<dbReference type="GO" id="GO:0043683">
    <property type="term" value="P:type IV pilus assembly"/>
    <property type="evidence" value="ECO:0007669"/>
    <property type="project" value="InterPro"/>
</dbReference>
<dbReference type="EMBL" id="LJZQ01000034">
    <property type="protein sequence ID" value="KPQ27170.1"/>
    <property type="molecule type" value="Genomic_DNA"/>
</dbReference>
<reference evidence="3 4" key="1">
    <citation type="submission" date="2015-09" db="EMBL/GenBank/DDBJ databases">
        <title>Identification and resolution of microdiversity through metagenomic sequencing of parallel consortia.</title>
        <authorList>
            <person name="Nelson W.C."/>
            <person name="Romine M.F."/>
            <person name="Lindemann S.R."/>
        </authorList>
    </citation>
    <scope>NUCLEOTIDE SEQUENCE [LARGE SCALE GENOMIC DNA]</scope>
    <source>
        <strain evidence="3">HL-55</strain>
    </source>
</reference>
<sequence>MMNSNESMRFVLPSTTPRSVSGLSLIELMIATVLGLILTLGVVQVYIGSSQTHRLTDAIAHAQENLRFVTTIIERDVRGAGGLACLQSFEDVDVKMNGDRPVPIGAGLLGWEFAGTGIGDEHTPESELGTGSNGWSEGSGDGVFPADLAGSVVAGSDVLMVNALSTIPVTVDSNPPPPPTGSIGLNAASGIPQGRIVLAVDDNCSGGEMFQKANQDTADSVTIAGVGADPGNRPASRFELSYGENARIATHDTFAYYVGIGTSGEPSLMRQRLDAEPEPAEELVEGVETMQVLYGISTGVQKRADTYVTAADVTDWGEVMSVRLSFLVRSPEDANNENQIRRFNMLGTELVTENDRRARLISTITVGIRNRLE</sequence>
<evidence type="ECO:0000313" key="4">
    <source>
        <dbReference type="Proteomes" id="UP000050416"/>
    </source>
</evidence>
<feature type="region of interest" description="Disordered" evidence="1">
    <location>
        <begin position="168"/>
        <end position="187"/>
    </location>
</feature>
<keyword evidence="2" id="KW-0812">Transmembrane</keyword>
<dbReference type="Pfam" id="PF16074">
    <property type="entry name" value="PilW"/>
    <property type="match status" value="1"/>
</dbReference>
<dbReference type="OrthoDB" id="5296662at2"/>
<dbReference type="AlphaFoldDB" id="A0A0N8KK52"/>
<feature type="transmembrane region" description="Helical" evidence="2">
    <location>
        <begin position="20"/>
        <end position="47"/>
    </location>
</feature>
<protein>
    <submittedName>
        <fullName evidence="3">Type IV pilus assembly protein PilW</fullName>
    </submittedName>
</protein>
<keyword evidence="2" id="KW-0472">Membrane</keyword>
<name>A0A0N8KK52_9GAMM</name>
<dbReference type="PATRIC" id="fig|1305731.5.peg.1971"/>
<evidence type="ECO:0000313" key="3">
    <source>
        <dbReference type="EMBL" id="KPQ27170.1"/>
    </source>
</evidence>
<dbReference type="Proteomes" id="UP000050416">
    <property type="component" value="Unassembled WGS sequence"/>
</dbReference>
<proteinExistence type="predicted"/>
<evidence type="ECO:0000256" key="1">
    <source>
        <dbReference type="SAM" id="MobiDB-lite"/>
    </source>
</evidence>
<evidence type="ECO:0000256" key="2">
    <source>
        <dbReference type="SAM" id="Phobius"/>
    </source>
</evidence>
<organism evidence="3 4">
    <name type="scientific">Marinobacter excellens HL-55</name>
    <dbReference type="NCBI Taxonomy" id="1305731"/>
    <lineage>
        <taxon>Bacteria</taxon>
        <taxon>Pseudomonadati</taxon>
        <taxon>Pseudomonadota</taxon>
        <taxon>Gammaproteobacteria</taxon>
        <taxon>Pseudomonadales</taxon>
        <taxon>Marinobacteraceae</taxon>
        <taxon>Marinobacter</taxon>
    </lineage>
</organism>
<dbReference type="InterPro" id="IPR032092">
    <property type="entry name" value="PilW"/>
</dbReference>
<accession>A0A0N8KK52</accession>
<feature type="region of interest" description="Disordered" evidence="1">
    <location>
        <begin position="119"/>
        <end position="141"/>
    </location>
</feature>
<dbReference type="PROSITE" id="PS00409">
    <property type="entry name" value="PROKAR_NTER_METHYL"/>
    <property type="match status" value="1"/>
</dbReference>
<comment type="caution">
    <text evidence="3">The sequence shown here is derived from an EMBL/GenBank/DDBJ whole genome shotgun (WGS) entry which is preliminary data.</text>
</comment>